<dbReference type="EMBL" id="JAGGLD010000002">
    <property type="protein sequence ID" value="MBP2000730.1"/>
    <property type="molecule type" value="Genomic_DNA"/>
</dbReference>
<name>A0ABS4JG80_9BACL</name>
<gene>
    <name evidence="2" type="ORF">J2Z69_001761</name>
</gene>
<accession>A0ABS4JG80</accession>
<keyword evidence="1" id="KW-0472">Membrane</keyword>
<proteinExistence type="predicted"/>
<evidence type="ECO:0000313" key="2">
    <source>
        <dbReference type="EMBL" id="MBP2000730.1"/>
    </source>
</evidence>
<reference evidence="2 3" key="1">
    <citation type="submission" date="2021-03" db="EMBL/GenBank/DDBJ databases">
        <title>Genomic Encyclopedia of Type Strains, Phase IV (KMG-IV): sequencing the most valuable type-strain genomes for metagenomic binning, comparative biology and taxonomic classification.</title>
        <authorList>
            <person name="Goeker M."/>
        </authorList>
    </citation>
    <scope>NUCLEOTIDE SEQUENCE [LARGE SCALE GENOMIC DNA]</scope>
    <source>
        <strain evidence="2 3">DSM 26806</strain>
    </source>
</reference>
<organism evidence="2 3">
    <name type="scientific">Paenibacillus shirakamiensis</name>
    <dbReference type="NCBI Taxonomy" id="1265935"/>
    <lineage>
        <taxon>Bacteria</taxon>
        <taxon>Bacillati</taxon>
        <taxon>Bacillota</taxon>
        <taxon>Bacilli</taxon>
        <taxon>Bacillales</taxon>
        <taxon>Paenibacillaceae</taxon>
        <taxon>Paenibacillus</taxon>
    </lineage>
</organism>
<comment type="caution">
    <text evidence="2">The sequence shown here is derived from an EMBL/GenBank/DDBJ whole genome shotgun (WGS) entry which is preliminary data.</text>
</comment>
<feature type="transmembrane region" description="Helical" evidence="1">
    <location>
        <begin position="21"/>
        <end position="44"/>
    </location>
</feature>
<keyword evidence="3" id="KW-1185">Reference proteome</keyword>
<evidence type="ECO:0000256" key="1">
    <source>
        <dbReference type="SAM" id="Phobius"/>
    </source>
</evidence>
<dbReference type="RefSeq" id="WP_209861157.1">
    <property type="nucleotide sequence ID" value="NZ_JAGGLD010000002.1"/>
</dbReference>
<keyword evidence="1" id="KW-1133">Transmembrane helix</keyword>
<feature type="transmembrane region" description="Helical" evidence="1">
    <location>
        <begin position="56"/>
        <end position="77"/>
    </location>
</feature>
<evidence type="ECO:0000313" key="3">
    <source>
        <dbReference type="Proteomes" id="UP001519288"/>
    </source>
</evidence>
<sequence length="86" mass="9458">MSAKVYPLDRVRQMKDEGYSLAAYMTVISWILLGVGVVMCLMNISDFTDRNMTLMAGLGFMISSVFVYTVGTSIYLVQSNADKGNG</sequence>
<dbReference type="Proteomes" id="UP001519288">
    <property type="component" value="Unassembled WGS sequence"/>
</dbReference>
<protein>
    <submittedName>
        <fullName evidence="2">Membrane channel-forming protein YqfA (Hemolysin III family)</fullName>
    </submittedName>
</protein>
<keyword evidence="1" id="KW-0812">Transmembrane</keyword>